<dbReference type="NCBIfam" id="NF001824">
    <property type="entry name" value="PRK00558.1-5"/>
    <property type="match status" value="1"/>
</dbReference>
<comment type="subunit">
    <text evidence="6">Interacts with UvrB in an incision complex.</text>
</comment>
<dbReference type="FunFam" id="3.40.1440.10:FF:000001">
    <property type="entry name" value="UvrABC system protein C"/>
    <property type="match status" value="1"/>
</dbReference>
<dbReference type="AlphaFoldDB" id="A0A923IZG1"/>
<comment type="similarity">
    <text evidence="6">Belongs to the UvrC family.</text>
</comment>
<dbReference type="InterPro" id="IPR001943">
    <property type="entry name" value="UVR_dom"/>
</dbReference>
<dbReference type="Gene3D" id="3.30.420.340">
    <property type="entry name" value="UvrC, RNAse H endonuclease domain"/>
    <property type="match status" value="1"/>
</dbReference>
<dbReference type="Pfam" id="PF14520">
    <property type="entry name" value="HHH_5"/>
    <property type="match status" value="1"/>
</dbReference>
<dbReference type="InterPro" id="IPR036876">
    <property type="entry name" value="UVR_dom_sf"/>
</dbReference>
<proteinExistence type="inferred from homology"/>
<evidence type="ECO:0000256" key="2">
    <source>
        <dbReference type="ARBA" id="ARBA00022763"/>
    </source>
</evidence>
<sequence length="677" mass="74424">MADPASYRPKTSEIPTSPGVYRFSDEQGRVIYVGKAKNLRNRLVNYFQDPANLHPRTRQMVFTAARVQWTVVRTEVEALALEFTWIKEFDPRFNVMFKDDKTYPYLAITMGEEIPRVHVTRQAKRAGTRYFGPYTQVWAIRETIDLLSRVYPVRTCSPGVLARAKAQRRPCLLADIGKCAAPCAGRITIEDHRLLAESLCDFMEGRSDPVVSQLRQRMSEAAAKLDFEEAARLRDDLKAIETVLAKSAVVLDEGTDVDVFALEADELDAAVHVFHVRGGRIRGTRGWVIDRLDDADESVLMARLLEQVYSQLPAAESERSGPRRSAAPSSVDDIAHTPTTAVPREILVSVLPEEPETLTRWLSGLRGARVGLRVPQRGAKAALMGTVAENARQSLVLHRTRRASDLTERSKALEELAECLGLEAAPLRIECYDVSHTMGTHQVASMVVFEDGGPRKDAYRAFNIRGEDGAGAADDTSAMTEVLTRRFTRLLAEESGLQGEDEEGIAFASGPIDAHSGRPRRFSYRPDLVVVDGGPPQVNAARRALDAIGVDVAVIGLAKRLEEVWIPGDEFPVIMPRASAGLHLLQYLRDESHRFAITKHRSKRTKAQTRSVLDEIPGLGPSRQSALLAAFGSVKRLRRASVEEIASVKGIGPALAALICAALAPAPSESSSANLGE</sequence>
<dbReference type="EMBL" id="JACHMK010000001">
    <property type="protein sequence ID" value="MBB6334699.1"/>
    <property type="molecule type" value="Genomic_DNA"/>
</dbReference>
<dbReference type="Pfam" id="PF02151">
    <property type="entry name" value="UVR"/>
    <property type="match status" value="1"/>
</dbReference>
<dbReference type="NCBIfam" id="TIGR00194">
    <property type="entry name" value="uvrC"/>
    <property type="match status" value="1"/>
</dbReference>
<dbReference type="SUPFAM" id="SSF82771">
    <property type="entry name" value="GIY-YIG endonuclease"/>
    <property type="match status" value="1"/>
</dbReference>
<dbReference type="PROSITE" id="PS50164">
    <property type="entry name" value="GIY_YIG"/>
    <property type="match status" value="1"/>
</dbReference>
<dbReference type="InterPro" id="IPR047296">
    <property type="entry name" value="GIY-YIG_UvrC_Cho"/>
</dbReference>
<name>A0A923IZG1_9ACTO</name>
<dbReference type="GO" id="GO:0005737">
    <property type="term" value="C:cytoplasm"/>
    <property type="evidence" value="ECO:0007669"/>
    <property type="project" value="UniProtKB-SubCell"/>
</dbReference>
<dbReference type="GO" id="GO:0006289">
    <property type="term" value="P:nucleotide-excision repair"/>
    <property type="evidence" value="ECO:0007669"/>
    <property type="project" value="UniProtKB-UniRule"/>
</dbReference>
<evidence type="ECO:0000256" key="7">
    <source>
        <dbReference type="SAM" id="MobiDB-lite"/>
    </source>
</evidence>
<keyword evidence="5 6" id="KW-0234">DNA repair</keyword>
<evidence type="ECO:0000313" key="11">
    <source>
        <dbReference type="EMBL" id="MBB6334699.1"/>
    </source>
</evidence>
<accession>A0A923IZG1</accession>
<dbReference type="SUPFAM" id="SSF47781">
    <property type="entry name" value="RuvA domain 2-like"/>
    <property type="match status" value="1"/>
</dbReference>
<keyword evidence="2 6" id="KW-0227">DNA damage</keyword>
<evidence type="ECO:0000259" key="10">
    <source>
        <dbReference type="PROSITE" id="PS50165"/>
    </source>
</evidence>
<dbReference type="SMART" id="SM00278">
    <property type="entry name" value="HhH1"/>
    <property type="match status" value="2"/>
</dbReference>
<comment type="function">
    <text evidence="6">The UvrABC repair system catalyzes the recognition and processing of DNA lesions. UvrC both incises the 5' and 3' sides of the lesion. The N-terminal half is responsible for the 3' incision and the C-terminal half is responsible for the 5' incision.</text>
</comment>
<evidence type="ECO:0000259" key="8">
    <source>
        <dbReference type="PROSITE" id="PS50151"/>
    </source>
</evidence>
<dbReference type="HAMAP" id="MF_00203">
    <property type="entry name" value="UvrC"/>
    <property type="match status" value="1"/>
</dbReference>
<evidence type="ECO:0000256" key="3">
    <source>
        <dbReference type="ARBA" id="ARBA00022769"/>
    </source>
</evidence>
<evidence type="ECO:0000256" key="1">
    <source>
        <dbReference type="ARBA" id="ARBA00022490"/>
    </source>
</evidence>
<keyword evidence="3 6" id="KW-0228">DNA excision</keyword>
<dbReference type="InterPro" id="IPR050066">
    <property type="entry name" value="UvrABC_protein_C"/>
</dbReference>
<organism evidence="11 12">
    <name type="scientific">Schaalia hyovaginalis</name>
    <dbReference type="NCBI Taxonomy" id="29316"/>
    <lineage>
        <taxon>Bacteria</taxon>
        <taxon>Bacillati</taxon>
        <taxon>Actinomycetota</taxon>
        <taxon>Actinomycetes</taxon>
        <taxon>Actinomycetales</taxon>
        <taxon>Actinomycetaceae</taxon>
        <taxon>Schaalia</taxon>
    </lineage>
</organism>
<dbReference type="InterPro" id="IPR000305">
    <property type="entry name" value="GIY-YIG_endonuc"/>
</dbReference>
<dbReference type="PANTHER" id="PTHR30562">
    <property type="entry name" value="UVRC/OXIDOREDUCTASE"/>
    <property type="match status" value="1"/>
</dbReference>
<dbReference type="PROSITE" id="PS50151">
    <property type="entry name" value="UVR"/>
    <property type="match status" value="1"/>
</dbReference>
<dbReference type="InterPro" id="IPR001162">
    <property type="entry name" value="UvrC_RNase_H_dom"/>
</dbReference>
<dbReference type="GO" id="GO:0009380">
    <property type="term" value="C:excinuclease repair complex"/>
    <property type="evidence" value="ECO:0007669"/>
    <property type="project" value="InterPro"/>
</dbReference>
<evidence type="ECO:0000259" key="9">
    <source>
        <dbReference type="PROSITE" id="PS50164"/>
    </source>
</evidence>
<dbReference type="InterPro" id="IPR004791">
    <property type="entry name" value="UvrC"/>
</dbReference>
<dbReference type="SMART" id="SM00465">
    <property type="entry name" value="GIYc"/>
    <property type="match status" value="1"/>
</dbReference>
<keyword evidence="4 6" id="KW-0267">Excision nuclease</keyword>
<keyword evidence="1 6" id="KW-0963">Cytoplasm</keyword>
<evidence type="ECO:0000256" key="4">
    <source>
        <dbReference type="ARBA" id="ARBA00022881"/>
    </source>
</evidence>
<evidence type="ECO:0000256" key="5">
    <source>
        <dbReference type="ARBA" id="ARBA00023204"/>
    </source>
</evidence>
<dbReference type="PANTHER" id="PTHR30562:SF1">
    <property type="entry name" value="UVRABC SYSTEM PROTEIN C"/>
    <property type="match status" value="1"/>
</dbReference>
<dbReference type="Proteomes" id="UP000617426">
    <property type="component" value="Unassembled WGS sequence"/>
</dbReference>
<dbReference type="Gene3D" id="1.10.150.20">
    <property type="entry name" value="5' to 3' exonuclease, C-terminal subdomain"/>
    <property type="match status" value="1"/>
</dbReference>
<dbReference type="InterPro" id="IPR010994">
    <property type="entry name" value="RuvA_2-like"/>
</dbReference>
<dbReference type="Pfam" id="PF01541">
    <property type="entry name" value="GIY-YIG"/>
    <property type="match status" value="1"/>
</dbReference>
<dbReference type="RefSeq" id="WP_184452621.1">
    <property type="nucleotide sequence ID" value="NZ_JACHMK010000001.1"/>
</dbReference>
<reference evidence="11" key="1">
    <citation type="submission" date="2020-08" db="EMBL/GenBank/DDBJ databases">
        <title>Sequencing the genomes of 1000 actinobacteria strains.</title>
        <authorList>
            <person name="Klenk H.-P."/>
        </authorList>
    </citation>
    <scope>NUCLEOTIDE SEQUENCE</scope>
    <source>
        <strain evidence="11">DSM 10695</strain>
    </source>
</reference>
<keyword evidence="12" id="KW-1185">Reference proteome</keyword>
<dbReference type="Gene3D" id="3.40.1440.10">
    <property type="entry name" value="GIY-YIG endonuclease"/>
    <property type="match status" value="1"/>
</dbReference>
<dbReference type="Gene3D" id="4.10.860.10">
    <property type="entry name" value="UVR domain"/>
    <property type="match status" value="1"/>
</dbReference>
<dbReference type="InterPro" id="IPR035901">
    <property type="entry name" value="GIY-YIG_endonuc_sf"/>
</dbReference>
<protein>
    <recommendedName>
        <fullName evidence="6">UvrABC system protein C</fullName>
        <shortName evidence="6">Protein UvrC</shortName>
    </recommendedName>
    <alternativeName>
        <fullName evidence="6">Excinuclease ABC subunit C</fullName>
    </alternativeName>
</protein>
<keyword evidence="6" id="KW-0742">SOS response</keyword>
<feature type="domain" description="UVR" evidence="8">
    <location>
        <begin position="208"/>
        <end position="243"/>
    </location>
</feature>
<dbReference type="CDD" id="cd10434">
    <property type="entry name" value="GIY-YIG_UvrC_Cho"/>
    <property type="match status" value="1"/>
</dbReference>
<evidence type="ECO:0000256" key="6">
    <source>
        <dbReference type="HAMAP-Rule" id="MF_00203"/>
    </source>
</evidence>
<evidence type="ECO:0000313" key="12">
    <source>
        <dbReference type="Proteomes" id="UP000617426"/>
    </source>
</evidence>
<comment type="subcellular location">
    <subcellularLocation>
        <location evidence="6">Cytoplasm</location>
    </subcellularLocation>
</comment>
<dbReference type="Pfam" id="PF08459">
    <property type="entry name" value="UvrC_RNaseH_dom"/>
    <property type="match status" value="1"/>
</dbReference>
<dbReference type="InterPro" id="IPR038476">
    <property type="entry name" value="UvrC_RNase_H_dom_sf"/>
</dbReference>
<dbReference type="SUPFAM" id="SSF46600">
    <property type="entry name" value="C-terminal UvrC-binding domain of UvrB"/>
    <property type="match status" value="1"/>
</dbReference>
<dbReference type="InterPro" id="IPR003583">
    <property type="entry name" value="Hlx-hairpin-Hlx_DNA-bd_motif"/>
</dbReference>
<dbReference type="PROSITE" id="PS50165">
    <property type="entry name" value="UVRC"/>
    <property type="match status" value="1"/>
</dbReference>
<feature type="domain" description="GIY-YIG" evidence="9">
    <location>
        <begin position="16"/>
        <end position="95"/>
    </location>
</feature>
<feature type="region of interest" description="Disordered" evidence="7">
    <location>
        <begin position="314"/>
        <end position="336"/>
    </location>
</feature>
<gene>
    <name evidence="6" type="primary">uvrC</name>
    <name evidence="11" type="ORF">HD592_001264</name>
</gene>
<dbReference type="GO" id="GO:0003677">
    <property type="term" value="F:DNA binding"/>
    <property type="evidence" value="ECO:0007669"/>
    <property type="project" value="UniProtKB-UniRule"/>
</dbReference>
<dbReference type="GO" id="GO:0009381">
    <property type="term" value="F:excinuclease ABC activity"/>
    <property type="evidence" value="ECO:0007669"/>
    <property type="project" value="UniProtKB-UniRule"/>
</dbReference>
<comment type="caution">
    <text evidence="11">The sequence shown here is derived from an EMBL/GenBank/DDBJ whole genome shotgun (WGS) entry which is preliminary data.</text>
</comment>
<dbReference type="Pfam" id="PF22920">
    <property type="entry name" value="UvrC_RNaseH"/>
    <property type="match status" value="1"/>
</dbReference>
<feature type="domain" description="UvrC family homology region profile" evidence="10">
    <location>
        <begin position="259"/>
        <end position="545"/>
    </location>
</feature>
<dbReference type="GO" id="GO:0009432">
    <property type="term" value="P:SOS response"/>
    <property type="evidence" value="ECO:0007669"/>
    <property type="project" value="UniProtKB-UniRule"/>
</dbReference>